<reference evidence="1 2" key="1">
    <citation type="submission" date="2014-09" db="EMBL/GenBank/DDBJ databases">
        <authorList>
            <person name="Regsiter A."/>
        </authorList>
    </citation>
    <scope>NUCLEOTIDE SEQUENCE [LARGE SCALE GENOMIC DNA]</scope>
</reference>
<dbReference type="EMBL" id="CCXZ01000159">
    <property type="protein sequence ID" value="CEG17562.1"/>
    <property type="molecule type" value="Genomic_DNA"/>
</dbReference>
<accession>A0A0U5FGI3</accession>
<gene>
    <name evidence="1" type="ORF">XAC3562_630025</name>
</gene>
<sequence>MGHRRRPVRAACGRWRVAGRRQRQTVPLQPPRHLAQRRLHRTGRPQSALARLAGLSGMRAVLTTAWLRKVLTLWKVHSGISARACVPRLLRVQRPLTSLTSRGNALAAHPLTGSRNTRCLRPHPSAISSSCCT</sequence>
<protein>
    <submittedName>
        <fullName evidence="1">Uncharacterized protein</fullName>
    </submittedName>
</protein>
<dbReference type="AlphaFoldDB" id="A0A0U5FGI3"/>
<keyword evidence="2" id="KW-1185">Reference proteome</keyword>
<organism evidence="1 2">
    <name type="scientific">Xanthomonas citri pv. citri</name>
    <dbReference type="NCBI Taxonomy" id="611301"/>
    <lineage>
        <taxon>Bacteria</taxon>
        <taxon>Pseudomonadati</taxon>
        <taxon>Pseudomonadota</taxon>
        <taxon>Gammaproteobacteria</taxon>
        <taxon>Lysobacterales</taxon>
        <taxon>Lysobacteraceae</taxon>
        <taxon>Xanthomonas</taxon>
    </lineage>
</organism>
<dbReference type="Proteomes" id="UP000052230">
    <property type="component" value="Unassembled WGS sequence"/>
</dbReference>
<evidence type="ECO:0000313" key="1">
    <source>
        <dbReference type="EMBL" id="CEG17562.1"/>
    </source>
</evidence>
<evidence type="ECO:0000313" key="2">
    <source>
        <dbReference type="Proteomes" id="UP000052230"/>
    </source>
</evidence>
<name>A0A0U5FGI3_XANCI</name>
<proteinExistence type="predicted"/>
<comment type="caution">
    <text evidence="1">The sequence shown here is derived from an EMBL/GenBank/DDBJ whole genome shotgun (WGS) entry which is preliminary data.</text>
</comment>